<evidence type="ECO:0000256" key="5">
    <source>
        <dbReference type="ARBA" id="ARBA00038359"/>
    </source>
</evidence>
<dbReference type="Proteomes" id="UP000078559">
    <property type="component" value="Chromosome 5"/>
</dbReference>
<protein>
    <recommendedName>
        <fullName evidence="8">Rhodopsin domain-containing protein</fullName>
    </recommendedName>
</protein>
<feature type="transmembrane region" description="Helical" evidence="7">
    <location>
        <begin position="148"/>
        <end position="170"/>
    </location>
</feature>
<dbReference type="AlphaFoldDB" id="A0A194W0W9"/>
<feature type="transmembrane region" description="Helical" evidence="7">
    <location>
        <begin position="74"/>
        <end position="92"/>
    </location>
</feature>
<dbReference type="PANTHER" id="PTHR33048:SF47">
    <property type="entry name" value="INTEGRAL MEMBRANE PROTEIN-RELATED"/>
    <property type="match status" value="1"/>
</dbReference>
<keyword evidence="2 7" id="KW-0812">Transmembrane</keyword>
<dbReference type="InterPro" id="IPR049326">
    <property type="entry name" value="Rhodopsin_dom_fungi"/>
</dbReference>
<evidence type="ECO:0000256" key="7">
    <source>
        <dbReference type="SAM" id="Phobius"/>
    </source>
</evidence>
<feature type="compositionally biased region" description="Polar residues" evidence="6">
    <location>
        <begin position="311"/>
        <end position="323"/>
    </location>
</feature>
<keyword evidence="3 7" id="KW-1133">Transmembrane helix</keyword>
<feature type="transmembrane region" description="Helical" evidence="7">
    <location>
        <begin position="182"/>
        <end position="203"/>
    </location>
</feature>
<evidence type="ECO:0000256" key="2">
    <source>
        <dbReference type="ARBA" id="ARBA00022692"/>
    </source>
</evidence>
<dbReference type="Pfam" id="PF20684">
    <property type="entry name" value="Fung_rhodopsin"/>
    <property type="match status" value="1"/>
</dbReference>
<evidence type="ECO:0000256" key="6">
    <source>
        <dbReference type="SAM" id="MobiDB-lite"/>
    </source>
</evidence>
<name>A0A194W0W9_CYTMA</name>
<comment type="subcellular location">
    <subcellularLocation>
        <location evidence="1">Membrane</location>
        <topology evidence="1">Multi-pass membrane protein</topology>
    </subcellularLocation>
</comment>
<feature type="transmembrane region" description="Helical" evidence="7">
    <location>
        <begin position="223"/>
        <end position="245"/>
    </location>
</feature>
<keyword evidence="10" id="KW-1185">Reference proteome</keyword>
<evidence type="ECO:0000259" key="8">
    <source>
        <dbReference type="Pfam" id="PF20684"/>
    </source>
</evidence>
<dbReference type="GO" id="GO:0016020">
    <property type="term" value="C:membrane"/>
    <property type="evidence" value="ECO:0007669"/>
    <property type="project" value="UniProtKB-SubCell"/>
</dbReference>
<dbReference type="OrthoDB" id="444631at2759"/>
<dbReference type="EMBL" id="CM003102">
    <property type="protein sequence ID" value="KUI69912.1"/>
    <property type="molecule type" value="Genomic_DNA"/>
</dbReference>
<feature type="transmembrane region" description="Helical" evidence="7">
    <location>
        <begin position="104"/>
        <end position="128"/>
    </location>
</feature>
<evidence type="ECO:0000313" key="10">
    <source>
        <dbReference type="Proteomes" id="UP000078559"/>
    </source>
</evidence>
<feature type="domain" description="Rhodopsin" evidence="8">
    <location>
        <begin position="8"/>
        <end position="241"/>
    </location>
</feature>
<evidence type="ECO:0000256" key="3">
    <source>
        <dbReference type="ARBA" id="ARBA00022989"/>
    </source>
</evidence>
<feature type="region of interest" description="Disordered" evidence="6">
    <location>
        <begin position="297"/>
        <end position="323"/>
    </location>
</feature>
<keyword evidence="4 7" id="KW-0472">Membrane</keyword>
<accession>A0A194W0W9</accession>
<evidence type="ECO:0000313" key="9">
    <source>
        <dbReference type="EMBL" id="KUI69912.1"/>
    </source>
</evidence>
<organism evidence="9 10">
    <name type="scientific">Cytospora mali</name>
    <name type="common">Apple Valsa canker fungus</name>
    <name type="synonym">Valsa mali</name>
    <dbReference type="NCBI Taxonomy" id="578113"/>
    <lineage>
        <taxon>Eukaryota</taxon>
        <taxon>Fungi</taxon>
        <taxon>Dikarya</taxon>
        <taxon>Ascomycota</taxon>
        <taxon>Pezizomycotina</taxon>
        <taxon>Sordariomycetes</taxon>
        <taxon>Sordariomycetidae</taxon>
        <taxon>Diaporthales</taxon>
        <taxon>Cytosporaceae</taxon>
        <taxon>Cytospora</taxon>
    </lineage>
</organism>
<dbReference type="InterPro" id="IPR052337">
    <property type="entry name" value="SAT4-like"/>
</dbReference>
<gene>
    <name evidence="9" type="ORF">VM1G_05212</name>
</gene>
<proteinExistence type="inferred from homology"/>
<reference evidence="9" key="1">
    <citation type="submission" date="2014-12" db="EMBL/GenBank/DDBJ databases">
        <title>Genome Sequence of Valsa Canker Pathogens Uncovers a Specific Adaption of Colonization on Woody Bark.</title>
        <authorList>
            <person name="Yin Z."/>
            <person name="Liu H."/>
            <person name="Gao X."/>
            <person name="Li Z."/>
            <person name="Song N."/>
            <person name="Ke X."/>
            <person name="Dai Q."/>
            <person name="Wu Y."/>
            <person name="Sun Y."/>
            <person name="Xu J.-R."/>
            <person name="Kang Z.K."/>
            <person name="Wang L."/>
            <person name="Huang L."/>
        </authorList>
    </citation>
    <scope>NUCLEOTIDE SEQUENCE [LARGE SCALE GENOMIC DNA]</scope>
    <source>
        <strain evidence="9">03-8</strain>
    </source>
</reference>
<comment type="similarity">
    <text evidence="5">Belongs to the SAT4 family.</text>
</comment>
<sequence length="323" mass="35179">MLIAILIRNFVRTRFLKNWGWDDAACNLAAVGSLSHTVLYSQMIKVGFGRHLWDIPASWLMKTSNVQLLSGNGITYPVTIFFAKLSILLLYIRIFSVNSILRMTIYTVVVILALFYSAMIGLGIGSIITCTGVQAETTAFCQTYSGPIVLVNGSFNAVTDFLILALPFPLLSKLQLRFKHKVGLGAVFAAGLAACAASLARLIEFGINYKTSDVLWVQATNAMFSSVEINVAIIVACVSCFPTFYNHTKTYMLSTTSLIRKRLVASKGSSQKSEQVPFPGSIDSLIMKSSTSARDGHPWMELGQAPPTRGNPASFTRVGNGSH</sequence>
<dbReference type="PANTHER" id="PTHR33048">
    <property type="entry name" value="PTH11-LIKE INTEGRAL MEMBRANE PROTEIN (AFU_ORTHOLOGUE AFUA_5G11245)"/>
    <property type="match status" value="1"/>
</dbReference>
<evidence type="ECO:0000256" key="1">
    <source>
        <dbReference type="ARBA" id="ARBA00004141"/>
    </source>
</evidence>
<evidence type="ECO:0000256" key="4">
    <source>
        <dbReference type="ARBA" id="ARBA00023136"/>
    </source>
</evidence>